<protein>
    <submittedName>
        <fullName evidence="1">Uncharacterized protein</fullName>
    </submittedName>
</protein>
<accession>A0ABW1A3Y9</accession>
<keyword evidence="2" id="KW-1185">Reference proteome</keyword>
<proteinExistence type="predicted"/>
<comment type="caution">
    <text evidence="1">The sequence shown here is derived from an EMBL/GenBank/DDBJ whole genome shotgun (WGS) entry which is preliminary data.</text>
</comment>
<organism evidence="1 2">
    <name type="scientific">Actinomadura rugatobispora</name>
    <dbReference type="NCBI Taxonomy" id="1994"/>
    <lineage>
        <taxon>Bacteria</taxon>
        <taxon>Bacillati</taxon>
        <taxon>Actinomycetota</taxon>
        <taxon>Actinomycetes</taxon>
        <taxon>Streptosporangiales</taxon>
        <taxon>Thermomonosporaceae</taxon>
        <taxon>Actinomadura</taxon>
    </lineage>
</organism>
<dbReference type="Proteomes" id="UP001596074">
    <property type="component" value="Unassembled WGS sequence"/>
</dbReference>
<dbReference type="EMBL" id="JBHSON010000050">
    <property type="protein sequence ID" value="MFC5750151.1"/>
    <property type="molecule type" value="Genomic_DNA"/>
</dbReference>
<evidence type="ECO:0000313" key="1">
    <source>
        <dbReference type="EMBL" id="MFC5750151.1"/>
    </source>
</evidence>
<reference evidence="2" key="1">
    <citation type="journal article" date="2019" name="Int. J. Syst. Evol. Microbiol.">
        <title>The Global Catalogue of Microorganisms (GCM) 10K type strain sequencing project: providing services to taxonomists for standard genome sequencing and annotation.</title>
        <authorList>
            <consortium name="The Broad Institute Genomics Platform"/>
            <consortium name="The Broad Institute Genome Sequencing Center for Infectious Disease"/>
            <person name="Wu L."/>
            <person name="Ma J."/>
        </authorList>
    </citation>
    <scope>NUCLEOTIDE SEQUENCE [LARGE SCALE GENOMIC DNA]</scope>
    <source>
        <strain evidence="2">KCTC 42087</strain>
    </source>
</reference>
<gene>
    <name evidence="1" type="ORF">ACFPZN_31375</name>
</gene>
<dbReference type="RefSeq" id="WP_378285885.1">
    <property type="nucleotide sequence ID" value="NZ_JBHSON010000050.1"/>
</dbReference>
<evidence type="ECO:0000313" key="2">
    <source>
        <dbReference type="Proteomes" id="UP001596074"/>
    </source>
</evidence>
<sequence length="135" mass="14505">MKTLCSVPDADRRGTGSSPALRIGLAMVMVFAAETAQPLRWAGECDLALTCTSFVDTRHAVILLVQGVVAPVDPHGDNWLAIRVLAAGPDWESVTQRGATPHECGRSLREIDRTAEGCNGFTVYSSRFKGVVHLV</sequence>
<name>A0ABW1A3Y9_9ACTN</name>